<sequence>MADKGVSKFNMEEVNAPHQGVVKRETPASPRFRAKIGSLFPKKKKLVKTMMGELIDVLPLYPGRLSSRTVSTVAGRISLKDSESNSCLGSPLLFITMATSETNPESGPVNTNMQHNGGTVYATPYVAPARGSVGLGERPKKFNGKDFKRWQQKMLFYLTTLNLASPMVNTKALWESLERKYKTEDVGSKKFVVGKFLDFKMVDSKTEISQVQEFQLILHDIHAEGMVLGESFQVAALIEKLPPTWKDFKNYLKHKRKEMKLEDLIVRLRIEEDNRQSEKKASNYHQEAKANVVEQVDGIFIGYASHSSAYRFLVHKSEVDDIHVNTIMETRNAHFFEDVFPYKVAQERSSLERTSMNQDPSQEEDEPRRSKRARTSTSFGPDFLTFLLENEPRTYSEAMSNVLPLYPGRLSSRTVSTVAGRISLKDSESNSRLGSPLLFV</sequence>
<feature type="region of interest" description="Disordered" evidence="1">
    <location>
        <begin position="349"/>
        <end position="377"/>
    </location>
</feature>
<organism evidence="3 4">
    <name type="scientific">Escallonia herrerae</name>
    <dbReference type="NCBI Taxonomy" id="1293975"/>
    <lineage>
        <taxon>Eukaryota</taxon>
        <taxon>Viridiplantae</taxon>
        <taxon>Streptophyta</taxon>
        <taxon>Embryophyta</taxon>
        <taxon>Tracheophyta</taxon>
        <taxon>Spermatophyta</taxon>
        <taxon>Magnoliopsida</taxon>
        <taxon>eudicotyledons</taxon>
        <taxon>Gunneridae</taxon>
        <taxon>Pentapetalae</taxon>
        <taxon>asterids</taxon>
        <taxon>campanulids</taxon>
        <taxon>Escalloniales</taxon>
        <taxon>Escalloniaceae</taxon>
        <taxon>Escallonia</taxon>
    </lineage>
</organism>
<dbReference type="AlphaFoldDB" id="A0AA88XBF6"/>
<evidence type="ECO:0000313" key="4">
    <source>
        <dbReference type="Proteomes" id="UP001188597"/>
    </source>
</evidence>
<dbReference type="Pfam" id="PF25597">
    <property type="entry name" value="SH3_retrovirus"/>
    <property type="match status" value="1"/>
</dbReference>
<keyword evidence="4" id="KW-1185">Reference proteome</keyword>
<feature type="domain" description="Retroviral polymerase SH3-like" evidence="2">
    <location>
        <begin position="298"/>
        <end position="345"/>
    </location>
</feature>
<protein>
    <recommendedName>
        <fullName evidence="2">Retroviral polymerase SH3-like domain-containing protein</fullName>
    </recommendedName>
</protein>
<comment type="caution">
    <text evidence="3">The sequence shown here is derived from an EMBL/GenBank/DDBJ whole genome shotgun (WGS) entry which is preliminary data.</text>
</comment>
<dbReference type="Proteomes" id="UP001188597">
    <property type="component" value="Unassembled WGS sequence"/>
</dbReference>
<evidence type="ECO:0000313" key="3">
    <source>
        <dbReference type="EMBL" id="KAK3043641.1"/>
    </source>
</evidence>
<accession>A0AA88XBF6</accession>
<evidence type="ECO:0000259" key="2">
    <source>
        <dbReference type="Pfam" id="PF25597"/>
    </source>
</evidence>
<dbReference type="Pfam" id="PF14223">
    <property type="entry name" value="Retrotran_gag_2"/>
    <property type="match status" value="1"/>
</dbReference>
<name>A0AA88XBF6_9ASTE</name>
<dbReference type="PANTHER" id="PTHR47592">
    <property type="entry name" value="PBF68 PROTEIN"/>
    <property type="match status" value="1"/>
</dbReference>
<dbReference type="PANTHER" id="PTHR47592:SF27">
    <property type="entry name" value="OS08G0421700 PROTEIN"/>
    <property type="match status" value="1"/>
</dbReference>
<reference evidence="3" key="1">
    <citation type="submission" date="2022-12" db="EMBL/GenBank/DDBJ databases">
        <title>Draft genome assemblies for two species of Escallonia (Escalloniales).</title>
        <authorList>
            <person name="Chanderbali A."/>
            <person name="Dervinis C."/>
            <person name="Anghel I."/>
            <person name="Soltis D."/>
            <person name="Soltis P."/>
            <person name="Zapata F."/>
        </authorList>
    </citation>
    <scope>NUCLEOTIDE SEQUENCE</scope>
    <source>
        <strain evidence="3">UCBG64.0493</strain>
        <tissue evidence="3">Leaf</tissue>
    </source>
</reference>
<evidence type="ECO:0000256" key="1">
    <source>
        <dbReference type="SAM" id="MobiDB-lite"/>
    </source>
</evidence>
<dbReference type="EMBL" id="JAVXUP010000003">
    <property type="protein sequence ID" value="KAK3043641.1"/>
    <property type="molecule type" value="Genomic_DNA"/>
</dbReference>
<dbReference type="InterPro" id="IPR057670">
    <property type="entry name" value="SH3_retrovirus"/>
</dbReference>
<gene>
    <name evidence="3" type="ORF">RJ639_000057</name>
</gene>
<proteinExistence type="predicted"/>